<evidence type="ECO:0000256" key="4">
    <source>
        <dbReference type="ARBA" id="ARBA00022547"/>
    </source>
</evidence>
<keyword evidence="13" id="KW-1003">Cell membrane</keyword>
<keyword evidence="3 13" id="KW-0813">Transport</keyword>
<name>A0ABQ3SN89_9ACTN</name>
<dbReference type="InterPro" id="IPR002146">
    <property type="entry name" value="ATP_synth_b/b'su_bac/chlpt"/>
</dbReference>
<reference evidence="17" key="1">
    <citation type="submission" date="2023-07" db="EMBL/GenBank/DDBJ databases">
        <title>Whole genome shotgun sequence of Streptomyces nojiriensis NBRC 13794.</title>
        <authorList>
            <person name="Komaki H."/>
            <person name="Tamura T."/>
        </authorList>
    </citation>
    <scope>NUCLEOTIDE SEQUENCE [LARGE SCALE GENOMIC DNA]</scope>
    <source>
        <strain evidence="17">NBRC 13794</strain>
    </source>
</reference>
<evidence type="ECO:0000256" key="13">
    <source>
        <dbReference type="HAMAP-Rule" id="MF_01398"/>
    </source>
</evidence>
<feature type="coiled-coil region" evidence="15">
    <location>
        <begin position="48"/>
        <end position="82"/>
    </location>
</feature>
<comment type="subcellular location">
    <subcellularLocation>
        <location evidence="1 13">Cell membrane</location>
        <topology evidence="1 13">Single-pass membrane protein</topology>
    </subcellularLocation>
</comment>
<accession>A0ABQ3SN89</accession>
<organism evidence="16 17">
    <name type="scientific">Streptomyces nojiriensis</name>
    <dbReference type="NCBI Taxonomy" id="66374"/>
    <lineage>
        <taxon>Bacteria</taxon>
        <taxon>Bacillati</taxon>
        <taxon>Actinomycetota</taxon>
        <taxon>Actinomycetes</taxon>
        <taxon>Kitasatosporales</taxon>
        <taxon>Streptomycetaceae</taxon>
        <taxon>Streptomyces</taxon>
    </lineage>
</organism>
<evidence type="ECO:0000256" key="9">
    <source>
        <dbReference type="ARBA" id="ARBA00023136"/>
    </source>
</evidence>
<keyword evidence="17" id="KW-1185">Reference proteome</keyword>
<dbReference type="SUPFAM" id="SSF81573">
    <property type="entry name" value="F1F0 ATP synthase subunit B, membrane domain"/>
    <property type="match status" value="1"/>
</dbReference>
<keyword evidence="7 13" id="KW-1133">Transmembrane helix</keyword>
<dbReference type="GeneID" id="95587870"/>
<dbReference type="Pfam" id="PF00430">
    <property type="entry name" value="ATP-synt_B"/>
    <property type="match status" value="1"/>
</dbReference>
<keyword evidence="8 13" id="KW-0406">Ion transport</keyword>
<evidence type="ECO:0000313" key="17">
    <source>
        <dbReference type="Proteomes" id="UP000613974"/>
    </source>
</evidence>
<comment type="subunit">
    <text evidence="12 13">F-type ATPases have 2 components, F(1) - the catalytic core - and F(0) - the membrane proton channel. F(1) has five subunits: alpha(3), beta(3), gamma(1), delta(1), epsilon(1). F(0) has three main subunits: a(1), b(2) and c(10-14). The alpha and beta chains form an alternating ring which encloses part of the gamma chain. F(1) is attached to F(0) by a central stalk formed by the gamma and epsilon chains, while a peripheral stalk is formed by the delta and b chains.</text>
</comment>
<comment type="caution">
    <text evidence="16">The sequence shown here is derived from an EMBL/GenBank/DDBJ whole genome shotgun (WGS) entry which is preliminary data.</text>
</comment>
<dbReference type="EMBL" id="BNEC01000005">
    <property type="protein sequence ID" value="GHI69605.1"/>
    <property type="molecule type" value="Genomic_DNA"/>
</dbReference>
<keyword evidence="10 13" id="KW-0066">ATP synthesis</keyword>
<evidence type="ECO:0000256" key="7">
    <source>
        <dbReference type="ARBA" id="ARBA00022989"/>
    </source>
</evidence>
<evidence type="ECO:0000256" key="11">
    <source>
        <dbReference type="ARBA" id="ARBA00025198"/>
    </source>
</evidence>
<gene>
    <name evidence="16" type="primary">atpF_2</name>
    <name evidence="13" type="synonym">atpF</name>
    <name evidence="16" type="ORF">Snoj_35230</name>
</gene>
<keyword evidence="4 13" id="KW-0138">CF(0)</keyword>
<comment type="similarity">
    <text evidence="2 13 14">Belongs to the ATPase B chain family.</text>
</comment>
<dbReference type="PANTHER" id="PTHR33445:SF1">
    <property type="entry name" value="ATP SYNTHASE SUBUNIT B"/>
    <property type="match status" value="1"/>
</dbReference>
<evidence type="ECO:0000256" key="1">
    <source>
        <dbReference type="ARBA" id="ARBA00004162"/>
    </source>
</evidence>
<evidence type="ECO:0000256" key="2">
    <source>
        <dbReference type="ARBA" id="ARBA00005513"/>
    </source>
</evidence>
<dbReference type="Proteomes" id="UP000613974">
    <property type="component" value="Unassembled WGS sequence"/>
</dbReference>
<evidence type="ECO:0000256" key="14">
    <source>
        <dbReference type="RuleBase" id="RU003848"/>
    </source>
</evidence>
<evidence type="ECO:0000256" key="10">
    <source>
        <dbReference type="ARBA" id="ARBA00023310"/>
    </source>
</evidence>
<evidence type="ECO:0000313" key="16">
    <source>
        <dbReference type="EMBL" id="GHI69605.1"/>
    </source>
</evidence>
<dbReference type="CDD" id="cd06503">
    <property type="entry name" value="ATP-synt_Fo_b"/>
    <property type="match status" value="1"/>
</dbReference>
<comment type="function">
    <text evidence="13">Component of the F(0) channel, it forms part of the peripheral stalk, linking F(1) to F(0).</text>
</comment>
<dbReference type="RefSeq" id="WP_189746821.1">
    <property type="nucleotide sequence ID" value="NZ_BMRL01000023.1"/>
</dbReference>
<dbReference type="InterPro" id="IPR050059">
    <property type="entry name" value="ATP_synthase_B_chain"/>
</dbReference>
<feature type="transmembrane region" description="Helical" evidence="13">
    <location>
        <begin position="12"/>
        <end position="30"/>
    </location>
</feature>
<keyword evidence="6 13" id="KW-0375">Hydrogen ion transport</keyword>
<dbReference type="InterPro" id="IPR028987">
    <property type="entry name" value="ATP_synth_B-like_membr_sf"/>
</dbReference>
<evidence type="ECO:0000256" key="6">
    <source>
        <dbReference type="ARBA" id="ARBA00022781"/>
    </source>
</evidence>
<keyword evidence="9 13" id="KW-0472">Membrane</keyword>
<evidence type="ECO:0000256" key="3">
    <source>
        <dbReference type="ARBA" id="ARBA00022448"/>
    </source>
</evidence>
<protein>
    <recommendedName>
        <fullName evidence="13">ATP synthase subunit b</fullName>
    </recommendedName>
    <alternativeName>
        <fullName evidence="13">ATP synthase F(0) sector subunit b</fullName>
    </alternativeName>
    <alternativeName>
        <fullName evidence="13">ATPase subunit I</fullName>
    </alternativeName>
    <alternativeName>
        <fullName evidence="13">F-type ATPase subunit b</fullName>
        <shortName evidence="13">F-ATPase subunit b</shortName>
    </alternativeName>
</protein>
<evidence type="ECO:0000256" key="5">
    <source>
        <dbReference type="ARBA" id="ARBA00022692"/>
    </source>
</evidence>
<proteinExistence type="inferred from homology"/>
<evidence type="ECO:0000256" key="15">
    <source>
        <dbReference type="SAM" id="Coils"/>
    </source>
</evidence>
<evidence type="ECO:0000256" key="12">
    <source>
        <dbReference type="ARBA" id="ARBA00025830"/>
    </source>
</evidence>
<sequence>MGPLKPNLIELIVGLIAFSVVFATLAKVLLPRINRTLAEREEATAGALERAEVVQREAQRLRTEYQAELSAARHEAAQIRQAAHEEGLTLLAAVRSEGQKAREDMVAAATVQLEADRVIAEAELREHVLGLATELAGRIIGEPLTDVDRARAVADEFFAETEAEADTKG</sequence>
<dbReference type="PANTHER" id="PTHR33445">
    <property type="entry name" value="ATP SYNTHASE SUBUNIT B', CHLOROPLASTIC"/>
    <property type="match status" value="1"/>
</dbReference>
<comment type="function">
    <text evidence="11 13">F(1)F(0) ATP synthase produces ATP from ADP in the presence of a proton or sodium gradient. F-type ATPases consist of two structural domains, F(1) containing the extramembraneous catalytic core and F(0) containing the membrane proton channel, linked together by a central stalk and a peripheral stalk. During catalysis, ATP synthesis in the catalytic domain of F(1) is coupled via a rotary mechanism of the central stalk subunits to proton translocation.</text>
</comment>
<dbReference type="HAMAP" id="MF_01398">
    <property type="entry name" value="ATP_synth_b_bprime"/>
    <property type="match status" value="1"/>
</dbReference>
<keyword evidence="5 13" id="KW-0812">Transmembrane</keyword>
<evidence type="ECO:0000256" key="8">
    <source>
        <dbReference type="ARBA" id="ARBA00023065"/>
    </source>
</evidence>
<keyword evidence="15" id="KW-0175">Coiled coil</keyword>